<dbReference type="Gene3D" id="1.10.357.10">
    <property type="entry name" value="Tetracycline Repressor, domain 2"/>
    <property type="match status" value="1"/>
</dbReference>
<dbReference type="Proteomes" id="UP001569151">
    <property type="component" value="Unassembled WGS sequence"/>
</dbReference>
<dbReference type="PROSITE" id="PS50977">
    <property type="entry name" value="HTH_TETR_2"/>
    <property type="match status" value="1"/>
</dbReference>
<dbReference type="Pfam" id="PF00440">
    <property type="entry name" value="TetR_N"/>
    <property type="match status" value="1"/>
</dbReference>
<keyword evidence="2 4" id="KW-0238">DNA-binding</keyword>
<dbReference type="Pfam" id="PF16925">
    <property type="entry name" value="TetR_C_13"/>
    <property type="match status" value="1"/>
</dbReference>
<dbReference type="InterPro" id="IPR001647">
    <property type="entry name" value="HTH_TetR"/>
</dbReference>
<keyword evidence="1" id="KW-0805">Transcription regulation</keyword>
<dbReference type="PANTHER" id="PTHR47506:SF6">
    <property type="entry name" value="HTH-TYPE TRANSCRIPTIONAL REPRESSOR NEMR"/>
    <property type="match status" value="1"/>
</dbReference>
<dbReference type="PANTHER" id="PTHR47506">
    <property type="entry name" value="TRANSCRIPTIONAL REGULATORY PROTEIN"/>
    <property type="match status" value="1"/>
</dbReference>
<dbReference type="PRINTS" id="PR00455">
    <property type="entry name" value="HTHTETR"/>
</dbReference>
<dbReference type="RefSeq" id="WP_371718918.1">
    <property type="nucleotide sequence ID" value="NZ_JBGOOF010000015.1"/>
</dbReference>
<dbReference type="InterPro" id="IPR009057">
    <property type="entry name" value="Homeodomain-like_sf"/>
</dbReference>
<reference evidence="6 7" key="1">
    <citation type="submission" date="2024-06" db="EMBL/GenBank/DDBJ databases">
        <authorList>
            <person name="Steensen K."/>
            <person name="Seneca J."/>
            <person name="Bartlau N."/>
            <person name="Yu A.X."/>
            <person name="Polz M.F."/>
        </authorList>
    </citation>
    <scope>NUCLEOTIDE SEQUENCE [LARGE SCALE GENOMIC DNA]</scope>
    <source>
        <strain evidence="6 7">1F146</strain>
    </source>
</reference>
<feature type="domain" description="HTH tetR-type" evidence="5">
    <location>
        <begin position="2"/>
        <end position="62"/>
    </location>
</feature>
<keyword evidence="3" id="KW-0804">Transcription</keyword>
<name>A0ABV4MI52_9VIBR</name>
<accession>A0ABV4MI52</accession>
<evidence type="ECO:0000313" key="7">
    <source>
        <dbReference type="Proteomes" id="UP001569151"/>
    </source>
</evidence>
<evidence type="ECO:0000259" key="5">
    <source>
        <dbReference type="PROSITE" id="PS50977"/>
    </source>
</evidence>
<gene>
    <name evidence="6" type="ORF">ACED39_10750</name>
</gene>
<organism evidence="6 7">
    <name type="scientific">Vibrio bivalvicida</name>
    <dbReference type="NCBI Taxonomy" id="1276888"/>
    <lineage>
        <taxon>Bacteria</taxon>
        <taxon>Pseudomonadati</taxon>
        <taxon>Pseudomonadota</taxon>
        <taxon>Gammaproteobacteria</taxon>
        <taxon>Vibrionales</taxon>
        <taxon>Vibrionaceae</taxon>
        <taxon>Vibrio</taxon>
        <taxon>Vibrio oreintalis group</taxon>
    </lineage>
</organism>
<protein>
    <submittedName>
        <fullName evidence="6">TetR/AcrR family transcriptional regulator</fullName>
    </submittedName>
</protein>
<evidence type="ECO:0000256" key="3">
    <source>
        <dbReference type="ARBA" id="ARBA00023163"/>
    </source>
</evidence>
<dbReference type="SUPFAM" id="SSF48498">
    <property type="entry name" value="Tetracyclin repressor-like, C-terminal domain"/>
    <property type="match status" value="1"/>
</dbReference>
<dbReference type="InterPro" id="IPR036271">
    <property type="entry name" value="Tet_transcr_reg_TetR-rel_C_sf"/>
</dbReference>
<sequence length="194" mass="21848">MSDLRTKLLDVGFELANEQGFAGLGLSKIINAANATKGSFYHHFSSKEDFGSVLLSTYFDDYLAQLDQFLEDETLSAQDRIRAYFENWATEKITSDYQIKCLIVKLSGEISGTSSQMSQTLAEGADKVICHLGDYINRHIESGEFKLEDGYQTARLIYGMWIGTTLMLAILQDRTLLDNLLKETMQLFDSGRLL</sequence>
<feature type="DNA-binding region" description="H-T-H motif" evidence="4">
    <location>
        <begin position="25"/>
        <end position="44"/>
    </location>
</feature>
<dbReference type="SUPFAM" id="SSF46689">
    <property type="entry name" value="Homeodomain-like"/>
    <property type="match status" value="1"/>
</dbReference>
<dbReference type="InterPro" id="IPR011075">
    <property type="entry name" value="TetR_C"/>
</dbReference>
<proteinExistence type="predicted"/>
<evidence type="ECO:0000256" key="4">
    <source>
        <dbReference type="PROSITE-ProRule" id="PRU00335"/>
    </source>
</evidence>
<keyword evidence="7" id="KW-1185">Reference proteome</keyword>
<evidence type="ECO:0000256" key="1">
    <source>
        <dbReference type="ARBA" id="ARBA00023015"/>
    </source>
</evidence>
<evidence type="ECO:0000256" key="2">
    <source>
        <dbReference type="ARBA" id="ARBA00023125"/>
    </source>
</evidence>
<comment type="caution">
    <text evidence="6">The sequence shown here is derived from an EMBL/GenBank/DDBJ whole genome shotgun (WGS) entry which is preliminary data.</text>
</comment>
<evidence type="ECO:0000313" key="6">
    <source>
        <dbReference type="EMBL" id="MEZ8209258.1"/>
    </source>
</evidence>
<dbReference type="EMBL" id="JBGOOS010000013">
    <property type="protein sequence ID" value="MEZ8209258.1"/>
    <property type="molecule type" value="Genomic_DNA"/>
</dbReference>